<dbReference type="EMBL" id="JBITGY010000011">
    <property type="protein sequence ID" value="MFI6503288.1"/>
    <property type="molecule type" value="Genomic_DNA"/>
</dbReference>
<reference evidence="1 2" key="1">
    <citation type="submission" date="2024-10" db="EMBL/GenBank/DDBJ databases">
        <title>The Natural Products Discovery Center: Release of the First 8490 Sequenced Strains for Exploring Actinobacteria Biosynthetic Diversity.</title>
        <authorList>
            <person name="Kalkreuter E."/>
            <person name="Kautsar S.A."/>
            <person name="Yang D."/>
            <person name="Bader C.D."/>
            <person name="Teijaro C.N."/>
            <person name="Fluegel L."/>
            <person name="Davis C.M."/>
            <person name="Simpson J.R."/>
            <person name="Lauterbach L."/>
            <person name="Steele A.D."/>
            <person name="Gui C."/>
            <person name="Meng S."/>
            <person name="Li G."/>
            <person name="Viehrig K."/>
            <person name="Ye F."/>
            <person name="Su P."/>
            <person name="Kiefer A.F."/>
            <person name="Nichols A."/>
            <person name="Cepeda A.J."/>
            <person name="Yan W."/>
            <person name="Fan B."/>
            <person name="Jiang Y."/>
            <person name="Adhikari A."/>
            <person name="Zheng C.-J."/>
            <person name="Schuster L."/>
            <person name="Cowan T.M."/>
            <person name="Smanski M.J."/>
            <person name="Chevrette M.G."/>
            <person name="De Carvalho L.P.S."/>
            <person name="Shen B."/>
        </authorList>
    </citation>
    <scope>NUCLEOTIDE SEQUENCE [LARGE SCALE GENOMIC DNA]</scope>
    <source>
        <strain evidence="1 2">NPDC050545</strain>
    </source>
</reference>
<proteinExistence type="predicted"/>
<comment type="caution">
    <text evidence="1">The sequence shown here is derived from an EMBL/GenBank/DDBJ whole genome shotgun (WGS) entry which is preliminary data.</text>
</comment>
<sequence length="201" mass="22042">MFIQVIQGEVADAGAMRAAADQWARELAPGSYGWLGTTAGVTESGTLILLARFASREQAQRNSDRPGQSAWWVETEKLFTGGVAFHDCDQVETYRGGGSDLAGFVQIIQGRITDLGRLRAVMAAAEEELPRFRPDLLGSVAAITADGFYTEAAYFTGEADAREGERAPLPPELEASFKEYMGLFENGPSYFDLREPWLYSR</sequence>
<accession>A0ABW7Z532</accession>
<protein>
    <recommendedName>
        <fullName evidence="3">ABM domain-containing protein</fullName>
    </recommendedName>
</protein>
<keyword evidence="2" id="KW-1185">Reference proteome</keyword>
<evidence type="ECO:0000313" key="1">
    <source>
        <dbReference type="EMBL" id="MFI6503288.1"/>
    </source>
</evidence>
<name>A0ABW7Z532_9ACTN</name>
<evidence type="ECO:0000313" key="2">
    <source>
        <dbReference type="Proteomes" id="UP001612741"/>
    </source>
</evidence>
<dbReference type="RefSeq" id="WP_397089075.1">
    <property type="nucleotide sequence ID" value="NZ_JBITGY010000011.1"/>
</dbReference>
<organism evidence="1 2">
    <name type="scientific">Nonomuraea typhae</name>
    <dbReference type="NCBI Taxonomy" id="2603600"/>
    <lineage>
        <taxon>Bacteria</taxon>
        <taxon>Bacillati</taxon>
        <taxon>Actinomycetota</taxon>
        <taxon>Actinomycetes</taxon>
        <taxon>Streptosporangiales</taxon>
        <taxon>Streptosporangiaceae</taxon>
        <taxon>Nonomuraea</taxon>
    </lineage>
</organism>
<evidence type="ECO:0008006" key="3">
    <source>
        <dbReference type="Google" id="ProtNLM"/>
    </source>
</evidence>
<gene>
    <name evidence="1" type="ORF">ACIBG2_38305</name>
</gene>
<dbReference type="Proteomes" id="UP001612741">
    <property type="component" value="Unassembled WGS sequence"/>
</dbReference>